<keyword evidence="2" id="KW-0812">Transmembrane</keyword>
<accession>A0ABS9K9P6</accession>
<gene>
    <name evidence="4" type="ORF">L6773_03280</name>
</gene>
<evidence type="ECO:0000256" key="2">
    <source>
        <dbReference type="SAM" id="Phobius"/>
    </source>
</evidence>
<evidence type="ECO:0000259" key="3">
    <source>
        <dbReference type="SMART" id="SM00331"/>
    </source>
</evidence>
<evidence type="ECO:0000313" key="5">
    <source>
        <dbReference type="Proteomes" id="UP001165366"/>
    </source>
</evidence>
<evidence type="ECO:0000313" key="4">
    <source>
        <dbReference type="EMBL" id="MCG2587575.1"/>
    </source>
</evidence>
<protein>
    <submittedName>
        <fullName evidence="4">Serine/threonine-protein phosphatase</fullName>
    </submittedName>
</protein>
<keyword evidence="5" id="KW-1185">Reference proteome</keyword>
<dbReference type="SMART" id="SM00331">
    <property type="entry name" value="PP2C_SIG"/>
    <property type="match status" value="1"/>
</dbReference>
<feature type="transmembrane region" description="Helical" evidence="2">
    <location>
        <begin position="41"/>
        <end position="64"/>
    </location>
</feature>
<reference evidence="4" key="1">
    <citation type="submission" date="2022-01" db="EMBL/GenBank/DDBJ databases">
        <authorList>
            <person name="Wang Y."/>
        </authorList>
    </citation>
    <scope>NUCLEOTIDE SEQUENCE</scope>
    <source>
        <strain evidence="4">WB101</strain>
    </source>
</reference>
<dbReference type="SUPFAM" id="SSF81606">
    <property type="entry name" value="PP2C-like"/>
    <property type="match status" value="1"/>
</dbReference>
<feature type="domain" description="PPM-type phosphatase" evidence="3">
    <location>
        <begin position="197"/>
        <end position="412"/>
    </location>
</feature>
<sequence>MNKIIGFINRPANNFLTELLQKQKKQYESFADLKPKDRKDVVLSALLILSLPVIVAIVGTHLFNSTFAKSGIIILTLGSVLGGIIELFSYLFKERKRFYRRLYIMLFIGMVIGGGFFGFYFGQDIEIYIQNFSWQSERSKLYFIALWGLSMGFAITGLKYSFRTANAIYRQKSKKESEILFAKKVQEDLLPEIEIDNEQIHVLGKTLVPNELGGDFFDVLKISDSKYLLAVGDVSGHNFGAGLLMAMLKSALISHALHEHDIAALTKNLNQIIFEYSDARMFATFTLVEVDLKSHLFKVVSAGHPSVLIARNNQLIKSNPSGVGLGISKNAEFEIEEVSFKANDLLILYSDGLVERMTKENKRSDFGDFEKLILDLIAEESDTTKQLHFLQNSLLKYPEQLEDDATLLLLQRKKI</sequence>
<proteinExistence type="predicted"/>
<keyword evidence="2" id="KW-1133">Transmembrane helix</keyword>
<name>A0ABS9K9P6_9BACT</name>
<dbReference type="InterPro" id="IPR001932">
    <property type="entry name" value="PPM-type_phosphatase-like_dom"/>
</dbReference>
<keyword evidence="1" id="KW-0378">Hydrolase</keyword>
<dbReference type="PANTHER" id="PTHR43156">
    <property type="entry name" value="STAGE II SPORULATION PROTEIN E-RELATED"/>
    <property type="match status" value="1"/>
</dbReference>
<keyword evidence="2" id="KW-0472">Membrane</keyword>
<comment type="caution">
    <text evidence="4">The sequence shown here is derived from an EMBL/GenBank/DDBJ whole genome shotgun (WGS) entry which is preliminary data.</text>
</comment>
<dbReference type="EMBL" id="JAKLWS010000002">
    <property type="protein sequence ID" value="MCG2587575.1"/>
    <property type="molecule type" value="Genomic_DNA"/>
</dbReference>
<evidence type="ECO:0000256" key="1">
    <source>
        <dbReference type="ARBA" id="ARBA00022801"/>
    </source>
</evidence>
<feature type="transmembrane region" description="Helical" evidence="2">
    <location>
        <begin position="102"/>
        <end position="121"/>
    </location>
</feature>
<dbReference type="PANTHER" id="PTHR43156:SF2">
    <property type="entry name" value="STAGE II SPORULATION PROTEIN E"/>
    <property type="match status" value="1"/>
</dbReference>
<dbReference type="RefSeq" id="WP_237852419.1">
    <property type="nucleotide sequence ID" value="NZ_JAKLWS010000002.1"/>
</dbReference>
<feature type="transmembrane region" description="Helical" evidence="2">
    <location>
        <begin position="70"/>
        <end position="90"/>
    </location>
</feature>
<dbReference type="Pfam" id="PF07228">
    <property type="entry name" value="SpoIIE"/>
    <property type="match status" value="1"/>
</dbReference>
<dbReference type="Gene3D" id="3.60.40.10">
    <property type="entry name" value="PPM-type phosphatase domain"/>
    <property type="match status" value="1"/>
</dbReference>
<organism evidence="4 5">
    <name type="scientific">Rhodohalobacter sulfatireducens</name>
    <dbReference type="NCBI Taxonomy" id="2911366"/>
    <lineage>
        <taxon>Bacteria</taxon>
        <taxon>Pseudomonadati</taxon>
        <taxon>Balneolota</taxon>
        <taxon>Balneolia</taxon>
        <taxon>Balneolales</taxon>
        <taxon>Balneolaceae</taxon>
        <taxon>Rhodohalobacter</taxon>
    </lineage>
</organism>
<dbReference type="InterPro" id="IPR036457">
    <property type="entry name" value="PPM-type-like_dom_sf"/>
</dbReference>
<feature type="transmembrane region" description="Helical" evidence="2">
    <location>
        <begin position="141"/>
        <end position="162"/>
    </location>
</feature>
<dbReference type="InterPro" id="IPR052016">
    <property type="entry name" value="Bact_Sigma-Reg"/>
</dbReference>
<reference evidence="4" key="2">
    <citation type="submission" date="2024-05" db="EMBL/GenBank/DDBJ databases">
        <title>Rhodohalobacter halophilus gen. nov., sp. nov., a moderately halophilic member of the family Balneolaceae.</title>
        <authorList>
            <person name="Xia J."/>
        </authorList>
    </citation>
    <scope>NUCLEOTIDE SEQUENCE</scope>
    <source>
        <strain evidence="4">WB101</strain>
    </source>
</reference>
<dbReference type="Proteomes" id="UP001165366">
    <property type="component" value="Unassembled WGS sequence"/>
</dbReference>